<name>A0A034WSK3_BACDO</name>
<dbReference type="AlphaFoldDB" id="A0A034WSK3"/>
<evidence type="ECO:0000313" key="1">
    <source>
        <dbReference type="EMBL" id="JAC57629.1"/>
    </source>
</evidence>
<protein>
    <submittedName>
        <fullName evidence="1">THO complex protein 7</fullName>
    </submittedName>
</protein>
<dbReference type="EMBL" id="GAKP01001323">
    <property type="protein sequence ID" value="JAC57629.1"/>
    <property type="molecule type" value="Transcribed_RNA"/>
</dbReference>
<accession>A0A034WSK3</accession>
<gene>
    <name evidence="1" type="primary">THOC7</name>
</gene>
<organism evidence="1">
    <name type="scientific">Bactrocera dorsalis</name>
    <name type="common">Oriental fruit fly</name>
    <name type="synonym">Dacus dorsalis</name>
    <dbReference type="NCBI Taxonomy" id="27457"/>
    <lineage>
        <taxon>Eukaryota</taxon>
        <taxon>Metazoa</taxon>
        <taxon>Ecdysozoa</taxon>
        <taxon>Arthropoda</taxon>
        <taxon>Hexapoda</taxon>
        <taxon>Insecta</taxon>
        <taxon>Pterygota</taxon>
        <taxon>Neoptera</taxon>
        <taxon>Endopterygota</taxon>
        <taxon>Diptera</taxon>
        <taxon>Brachycera</taxon>
        <taxon>Muscomorpha</taxon>
        <taxon>Tephritoidea</taxon>
        <taxon>Tephritidae</taxon>
        <taxon>Bactrocera</taxon>
        <taxon>Bactrocera</taxon>
    </lineage>
</organism>
<proteinExistence type="predicted"/>
<sequence length="162" mass="18830">MSDCAMNISAAELNNFMELSETIEESLELAKRGTEQIRNEIELLKQIQKFHEEYDFLTTALNDKARSKSEITTLKRELFTLVRKRIELLRNFNKHCDDFQTDMKLMRRLQSSSDLQYEVGEAGSECDDADDVNERVGIRNTTGREIWCSEWFSPRSSGTTFV</sequence>
<reference evidence="1" key="1">
    <citation type="journal article" date="2014" name="BMC Genomics">
        <title>Characterizing the developmental transcriptome of the oriental fruit fly, Bactrocera dorsalis (Diptera: Tephritidae) through comparative genomic analysis with Drosophila melanogaster utilizing modENCODE datasets.</title>
        <authorList>
            <person name="Geib S.M."/>
            <person name="Calla B."/>
            <person name="Hall B."/>
            <person name="Hou S."/>
            <person name="Manoukis N.C."/>
        </authorList>
    </citation>
    <scope>NUCLEOTIDE SEQUENCE</scope>
    <source>
        <strain evidence="1">Punador</strain>
    </source>
</reference>